<evidence type="ECO:0000256" key="1">
    <source>
        <dbReference type="SAM" id="Phobius"/>
    </source>
</evidence>
<dbReference type="AlphaFoldDB" id="A0A0N4ZQ17"/>
<evidence type="ECO:0000256" key="2">
    <source>
        <dbReference type="SAM" id="SignalP"/>
    </source>
</evidence>
<evidence type="ECO:0000313" key="4">
    <source>
        <dbReference type="WBParaSite" id="PTRK_0001062200.1"/>
    </source>
</evidence>
<dbReference type="WBParaSite" id="PTRK_0001062200.1">
    <property type="protein sequence ID" value="PTRK_0001062200.1"/>
    <property type="gene ID" value="PTRK_0001062200"/>
</dbReference>
<reference evidence="4" key="1">
    <citation type="submission" date="2017-02" db="UniProtKB">
        <authorList>
            <consortium name="WormBaseParasite"/>
        </authorList>
    </citation>
    <scope>IDENTIFICATION</scope>
</reference>
<keyword evidence="2" id="KW-0732">Signal</keyword>
<sequence length="523" mass="56759">MATFTQIVSLLTIALAFVSCDQDTDGTSFITSFVYKNAADPANFELSLFILPTNNVTTTVTMQWYSLTQQKLVTSSFNATFRNNNKHIFAYNDVISEGHYGDGQPKNLTDSRIYITSTAPVKVIARLINLVTNQGDVYLVPSTTFANQKYLFKLPKPVLGREQIVHLLAMPNQDANVWIVVTGPQGHNMVNQTVKLNGALGGNQIILPFTTIDIGPSIYVSSDTPIVVVGAVTCADLNAFNVNDVSSNNTCDYAAYMPQAIGTWDCVSNLSTVDQRVTLGDHTANIIVSPADSTCGKAIPINVYSNVNPVNALNQQLTSKIVSRYQIVHSYISELAVSSPNAFVSMTRVGTPRATKNATLNGIYMHYVPETTQFYNGLTQFVAFTGGDFLEVYIENLKASDNLALDGVPMLQAIINPRVISSYNNVYTVVEFYIPFAGVHTFSSTANYVAYVVSKADNQTNTGFGYITGFGATKITNIGTGTTVNPGTTTQSIQTTTKVASGLTVPIVSILLSVFYFILSYTQ</sequence>
<organism evidence="3 4">
    <name type="scientific">Parastrongyloides trichosuri</name>
    <name type="common">Possum-specific nematode worm</name>
    <dbReference type="NCBI Taxonomy" id="131310"/>
    <lineage>
        <taxon>Eukaryota</taxon>
        <taxon>Metazoa</taxon>
        <taxon>Ecdysozoa</taxon>
        <taxon>Nematoda</taxon>
        <taxon>Chromadorea</taxon>
        <taxon>Rhabditida</taxon>
        <taxon>Tylenchina</taxon>
        <taxon>Panagrolaimomorpha</taxon>
        <taxon>Strongyloidoidea</taxon>
        <taxon>Strongyloididae</taxon>
        <taxon>Parastrongyloides</taxon>
    </lineage>
</organism>
<proteinExistence type="predicted"/>
<keyword evidence="1" id="KW-1133">Transmembrane helix</keyword>
<keyword evidence="3" id="KW-1185">Reference proteome</keyword>
<evidence type="ECO:0000313" key="3">
    <source>
        <dbReference type="Proteomes" id="UP000038045"/>
    </source>
</evidence>
<keyword evidence="1" id="KW-0812">Transmembrane</keyword>
<dbReference type="Proteomes" id="UP000038045">
    <property type="component" value="Unplaced"/>
</dbReference>
<feature type="signal peptide" evidence="2">
    <location>
        <begin position="1"/>
        <end position="26"/>
    </location>
</feature>
<dbReference type="STRING" id="131310.A0A0N4ZQ17"/>
<keyword evidence="1" id="KW-0472">Membrane</keyword>
<accession>A0A0N4ZQ17</accession>
<feature type="chain" id="PRO_5005892049" evidence="2">
    <location>
        <begin position="27"/>
        <end position="523"/>
    </location>
</feature>
<feature type="transmembrane region" description="Helical" evidence="1">
    <location>
        <begin position="499"/>
        <end position="519"/>
    </location>
</feature>
<protein>
    <submittedName>
        <fullName evidence="4">IgGFc_binding domain-containing protein</fullName>
    </submittedName>
</protein>
<name>A0A0N4ZQ17_PARTI</name>